<dbReference type="EMBL" id="JAPWTK010000715">
    <property type="protein sequence ID" value="KAJ8936758.1"/>
    <property type="molecule type" value="Genomic_DNA"/>
</dbReference>
<evidence type="ECO:0000313" key="4">
    <source>
        <dbReference type="Proteomes" id="UP001162162"/>
    </source>
</evidence>
<dbReference type="Gene3D" id="1.10.10.1450">
    <property type="match status" value="1"/>
</dbReference>
<dbReference type="GO" id="GO:0005634">
    <property type="term" value="C:nucleus"/>
    <property type="evidence" value="ECO:0007669"/>
    <property type="project" value="TreeGrafter"/>
</dbReference>
<organism evidence="3 4">
    <name type="scientific">Aromia moschata</name>
    <dbReference type="NCBI Taxonomy" id="1265417"/>
    <lineage>
        <taxon>Eukaryota</taxon>
        <taxon>Metazoa</taxon>
        <taxon>Ecdysozoa</taxon>
        <taxon>Arthropoda</taxon>
        <taxon>Hexapoda</taxon>
        <taxon>Insecta</taxon>
        <taxon>Pterygota</taxon>
        <taxon>Neoptera</taxon>
        <taxon>Endopterygota</taxon>
        <taxon>Coleoptera</taxon>
        <taxon>Polyphaga</taxon>
        <taxon>Cucujiformia</taxon>
        <taxon>Chrysomeloidea</taxon>
        <taxon>Cerambycidae</taxon>
        <taxon>Cerambycinae</taxon>
        <taxon>Callichromatini</taxon>
        <taxon>Aromia</taxon>
    </lineage>
</organism>
<gene>
    <name evidence="3" type="ORF">NQ318_023195</name>
</gene>
<evidence type="ECO:0000313" key="3">
    <source>
        <dbReference type="EMBL" id="KAJ8936758.1"/>
    </source>
</evidence>
<dbReference type="InterPro" id="IPR041426">
    <property type="entry name" value="Mos1_HTH"/>
</dbReference>
<keyword evidence="4" id="KW-1185">Reference proteome</keyword>
<dbReference type="GO" id="GO:0035861">
    <property type="term" value="C:site of double-strand break"/>
    <property type="evidence" value="ECO:0007669"/>
    <property type="project" value="TreeGrafter"/>
</dbReference>
<dbReference type="GO" id="GO:0042800">
    <property type="term" value="F:histone H3K4 methyltransferase activity"/>
    <property type="evidence" value="ECO:0007669"/>
    <property type="project" value="TreeGrafter"/>
</dbReference>
<dbReference type="Pfam" id="PF17906">
    <property type="entry name" value="HTH_48"/>
    <property type="match status" value="1"/>
</dbReference>
<dbReference type="GO" id="GO:0003697">
    <property type="term" value="F:single-stranded DNA binding"/>
    <property type="evidence" value="ECO:0007669"/>
    <property type="project" value="TreeGrafter"/>
</dbReference>
<accession>A0AAV8XDY2</accession>
<dbReference type="AlphaFoldDB" id="A0AAV8XDY2"/>
<dbReference type="GO" id="GO:0003690">
    <property type="term" value="F:double-stranded DNA binding"/>
    <property type="evidence" value="ECO:0007669"/>
    <property type="project" value="TreeGrafter"/>
</dbReference>
<comment type="caution">
    <text evidence="3">The sequence shown here is derived from an EMBL/GenBank/DDBJ whole genome shotgun (WGS) entry which is preliminary data.</text>
</comment>
<dbReference type="PANTHER" id="PTHR46060:SF2">
    <property type="entry name" value="HISTONE-LYSINE N-METHYLTRANSFERASE SETMAR"/>
    <property type="match status" value="1"/>
</dbReference>
<feature type="region of interest" description="Disordered" evidence="1">
    <location>
        <begin position="54"/>
        <end position="85"/>
    </location>
</feature>
<dbReference type="GO" id="GO:0031297">
    <property type="term" value="P:replication fork processing"/>
    <property type="evidence" value="ECO:0007669"/>
    <property type="project" value="TreeGrafter"/>
</dbReference>
<dbReference type="GO" id="GO:0006303">
    <property type="term" value="P:double-strand break repair via nonhomologous end joining"/>
    <property type="evidence" value="ECO:0007669"/>
    <property type="project" value="TreeGrafter"/>
</dbReference>
<evidence type="ECO:0000256" key="1">
    <source>
        <dbReference type="SAM" id="MobiDB-lite"/>
    </source>
</evidence>
<sequence length="135" mass="14997">MASLSEQRGAAVKLCFLLGKNAAETVLMLKTAYKDDATGKTQVYKWFARFKNGDISIDDKPRSGRPSTARNDENKAKKRNTGKSDSYIKSRSIIFGRFLAGSQLRPLIAGSDTDLSTRMNAPRERTQPLIIVAER</sequence>
<dbReference type="InterPro" id="IPR052709">
    <property type="entry name" value="Transposase-MT_Hybrid"/>
</dbReference>
<dbReference type="GO" id="GO:0000729">
    <property type="term" value="P:DNA double-strand break processing"/>
    <property type="evidence" value="ECO:0007669"/>
    <property type="project" value="TreeGrafter"/>
</dbReference>
<protein>
    <recommendedName>
        <fullName evidence="2">Mos1 transposase HTH domain-containing protein</fullName>
    </recommendedName>
</protein>
<dbReference type="GO" id="GO:0015074">
    <property type="term" value="P:DNA integration"/>
    <property type="evidence" value="ECO:0007669"/>
    <property type="project" value="TreeGrafter"/>
</dbReference>
<dbReference type="PANTHER" id="PTHR46060">
    <property type="entry name" value="MARINER MOS1 TRANSPOSASE-LIKE PROTEIN"/>
    <property type="match status" value="1"/>
</dbReference>
<dbReference type="GO" id="GO:0044547">
    <property type="term" value="F:DNA topoisomerase binding"/>
    <property type="evidence" value="ECO:0007669"/>
    <property type="project" value="TreeGrafter"/>
</dbReference>
<dbReference type="GO" id="GO:0000793">
    <property type="term" value="C:condensed chromosome"/>
    <property type="evidence" value="ECO:0007669"/>
    <property type="project" value="TreeGrafter"/>
</dbReference>
<proteinExistence type="predicted"/>
<dbReference type="GO" id="GO:0044774">
    <property type="term" value="P:mitotic DNA integrity checkpoint signaling"/>
    <property type="evidence" value="ECO:0007669"/>
    <property type="project" value="TreeGrafter"/>
</dbReference>
<dbReference type="Proteomes" id="UP001162162">
    <property type="component" value="Unassembled WGS sequence"/>
</dbReference>
<dbReference type="GO" id="GO:0046975">
    <property type="term" value="F:histone H3K36 methyltransferase activity"/>
    <property type="evidence" value="ECO:0007669"/>
    <property type="project" value="TreeGrafter"/>
</dbReference>
<name>A0AAV8XDY2_9CUCU</name>
<evidence type="ECO:0000259" key="2">
    <source>
        <dbReference type="Pfam" id="PF17906"/>
    </source>
</evidence>
<dbReference type="GO" id="GO:0000014">
    <property type="term" value="F:single-stranded DNA endodeoxyribonuclease activity"/>
    <property type="evidence" value="ECO:0007669"/>
    <property type="project" value="TreeGrafter"/>
</dbReference>
<feature type="domain" description="Mos1 transposase HTH" evidence="2">
    <location>
        <begin position="14"/>
        <end position="54"/>
    </location>
</feature>
<reference evidence="3" key="1">
    <citation type="journal article" date="2023" name="Insect Mol. Biol.">
        <title>Genome sequencing provides insights into the evolution of gene families encoding plant cell wall-degrading enzymes in longhorned beetles.</title>
        <authorList>
            <person name="Shin N.R."/>
            <person name="Okamura Y."/>
            <person name="Kirsch R."/>
            <person name="Pauchet Y."/>
        </authorList>
    </citation>
    <scope>NUCLEOTIDE SEQUENCE</scope>
    <source>
        <strain evidence="3">AMC_N1</strain>
    </source>
</reference>